<name>A0AAN8F2A7_9EURO</name>
<feature type="region of interest" description="Disordered" evidence="5">
    <location>
        <begin position="250"/>
        <end position="274"/>
    </location>
</feature>
<evidence type="ECO:0000256" key="1">
    <source>
        <dbReference type="ARBA" id="ARBA00023015"/>
    </source>
</evidence>
<evidence type="ECO:0000256" key="3">
    <source>
        <dbReference type="ARBA" id="ARBA00023163"/>
    </source>
</evidence>
<feature type="compositionally biased region" description="Low complexity" evidence="5">
    <location>
        <begin position="53"/>
        <end position="82"/>
    </location>
</feature>
<dbReference type="CDD" id="cd00067">
    <property type="entry name" value="GAL4"/>
    <property type="match status" value="1"/>
</dbReference>
<keyword evidence="1" id="KW-0805">Transcription regulation</keyword>
<evidence type="ECO:0000313" key="7">
    <source>
        <dbReference type="EMBL" id="KAK5955033.1"/>
    </source>
</evidence>
<dbReference type="GO" id="GO:0000981">
    <property type="term" value="F:DNA-binding transcription factor activity, RNA polymerase II-specific"/>
    <property type="evidence" value="ECO:0007669"/>
    <property type="project" value="InterPro"/>
</dbReference>
<reference evidence="7 8" key="1">
    <citation type="submission" date="2022-12" db="EMBL/GenBank/DDBJ databases">
        <title>Genomic features and morphological characterization of a novel Knufia sp. strain isolated from spacecraft assembly facility.</title>
        <authorList>
            <person name="Teixeira M."/>
            <person name="Chander A.M."/>
            <person name="Stajich J.E."/>
            <person name="Venkateswaran K."/>
        </authorList>
    </citation>
    <scope>NUCLEOTIDE SEQUENCE [LARGE SCALE GENOMIC DNA]</scope>
    <source>
        <strain evidence="7 8">FJI-L2-BK-P2</strain>
    </source>
</reference>
<dbReference type="EMBL" id="JAKLMC020000007">
    <property type="protein sequence ID" value="KAK5955033.1"/>
    <property type="molecule type" value="Genomic_DNA"/>
</dbReference>
<feature type="compositionally biased region" description="Polar residues" evidence="5">
    <location>
        <begin position="100"/>
        <end position="110"/>
    </location>
</feature>
<dbReference type="GO" id="GO:0008270">
    <property type="term" value="F:zinc ion binding"/>
    <property type="evidence" value="ECO:0007669"/>
    <property type="project" value="InterPro"/>
</dbReference>
<dbReference type="AlphaFoldDB" id="A0AAN8F2A7"/>
<comment type="caution">
    <text evidence="7">The sequence shown here is derived from an EMBL/GenBank/DDBJ whole genome shotgun (WGS) entry which is preliminary data.</text>
</comment>
<evidence type="ECO:0000256" key="2">
    <source>
        <dbReference type="ARBA" id="ARBA00023125"/>
    </source>
</evidence>
<feature type="compositionally biased region" description="Polar residues" evidence="5">
    <location>
        <begin position="21"/>
        <end position="52"/>
    </location>
</feature>
<gene>
    <name evidence="7" type="ORF">OHC33_003712</name>
</gene>
<evidence type="ECO:0000259" key="6">
    <source>
        <dbReference type="PROSITE" id="PS50048"/>
    </source>
</evidence>
<dbReference type="PROSITE" id="PS50048">
    <property type="entry name" value="ZN2_CY6_FUNGAL_2"/>
    <property type="match status" value="1"/>
</dbReference>
<dbReference type="Gene3D" id="4.10.240.10">
    <property type="entry name" value="Zn(2)-C6 fungal-type DNA-binding domain"/>
    <property type="match status" value="1"/>
</dbReference>
<evidence type="ECO:0000256" key="5">
    <source>
        <dbReference type="SAM" id="MobiDB-lite"/>
    </source>
</evidence>
<keyword evidence="4" id="KW-0539">Nucleus</keyword>
<proteinExistence type="predicted"/>
<keyword evidence="8" id="KW-1185">Reference proteome</keyword>
<sequence>MGFLDDFEEEEGLAEWMPQGNMSFLDSTDQFSSNQVNQQTQGFQPTQLPQVSFGQPQNPFGQQQQFGQAQQVFGQPQQLYNNPQPPPNSCTYPPPPATGQDASGQHTTLSMPPHPQNFAQRRGTTIGAINTDVQRGSPPKSQRRNAVSESAEPQNPLAKASELELQIFHNIVRRVEAQGAYIDRRTLEDPLAIKRLYEIYATADECRQAEKEQEYLRAKRIIDESQRRARSNEIQTAEETWAQDLMAQLSPTRGSDGAAGSGLAGITAEQKAAHERKGRQKACALCREEKRKCDRDERPRGICSMCQKEEGLYPDKYNAAEKCHPQADITEFLEDRGHNVGKAVDPSEGWRAERIRAAIAKAEKKKADKAKKQQQRRGGGQG</sequence>
<accession>A0AAN8F2A7</accession>
<evidence type="ECO:0000256" key="4">
    <source>
        <dbReference type="ARBA" id="ARBA00023242"/>
    </source>
</evidence>
<evidence type="ECO:0000313" key="8">
    <source>
        <dbReference type="Proteomes" id="UP001316803"/>
    </source>
</evidence>
<feature type="domain" description="Zn(2)-C6 fungal-type" evidence="6">
    <location>
        <begin position="282"/>
        <end position="323"/>
    </location>
</feature>
<feature type="region of interest" description="Disordered" evidence="5">
    <location>
        <begin position="356"/>
        <end position="382"/>
    </location>
</feature>
<organism evidence="7 8">
    <name type="scientific">Knufia fluminis</name>
    <dbReference type="NCBI Taxonomy" id="191047"/>
    <lineage>
        <taxon>Eukaryota</taxon>
        <taxon>Fungi</taxon>
        <taxon>Dikarya</taxon>
        <taxon>Ascomycota</taxon>
        <taxon>Pezizomycotina</taxon>
        <taxon>Eurotiomycetes</taxon>
        <taxon>Chaetothyriomycetidae</taxon>
        <taxon>Chaetothyriales</taxon>
        <taxon>Trichomeriaceae</taxon>
        <taxon>Knufia</taxon>
    </lineage>
</organism>
<dbReference type="Proteomes" id="UP001316803">
    <property type="component" value="Unassembled WGS sequence"/>
</dbReference>
<feature type="compositionally biased region" description="Pro residues" evidence="5">
    <location>
        <begin position="83"/>
        <end position="97"/>
    </location>
</feature>
<keyword evidence="2" id="KW-0238">DNA-binding</keyword>
<dbReference type="InterPro" id="IPR001138">
    <property type="entry name" value="Zn2Cys6_DnaBD"/>
</dbReference>
<dbReference type="GO" id="GO:0003677">
    <property type="term" value="F:DNA binding"/>
    <property type="evidence" value="ECO:0007669"/>
    <property type="project" value="UniProtKB-KW"/>
</dbReference>
<feature type="compositionally biased region" description="Polar residues" evidence="5">
    <location>
        <begin position="117"/>
        <end position="134"/>
    </location>
</feature>
<feature type="compositionally biased region" description="Polar residues" evidence="5">
    <location>
        <begin position="144"/>
        <end position="153"/>
    </location>
</feature>
<protein>
    <recommendedName>
        <fullName evidence="6">Zn(2)-C6 fungal-type domain-containing protein</fullName>
    </recommendedName>
</protein>
<feature type="region of interest" description="Disordered" evidence="5">
    <location>
        <begin position="21"/>
        <end position="157"/>
    </location>
</feature>
<keyword evidence="3" id="KW-0804">Transcription</keyword>
<dbReference type="InterPro" id="IPR036864">
    <property type="entry name" value="Zn2-C6_fun-type_DNA-bd_sf"/>
</dbReference>
<feature type="compositionally biased region" description="Basic and acidic residues" evidence="5">
    <location>
        <begin position="356"/>
        <end position="366"/>
    </location>
</feature>